<gene>
    <name evidence="2" type="ORF">NQZ67_26835</name>
</gene>
<organism evidence="2 3">
    <name type="scientific">Paenibacillus soyae</name>
    <dbReference type="NCBI Taxonomy" id="2969249"/>
    <lineage>
        <taxon>Bacteria</taxon>
        <taxon>Bacillati</taxon>
        <taxon>Bacillota</taxon>
        <taxon>Bacilli</taxon>
        <taxon>Bacillales</taxon>
        <taxon>Paenibacillaceae</taxon>
        <taxon>Paenibacillus</taxon>
    </lineage>
</organism>
<comment type="caution">
    <text evidence="2">The sequence shown here is derived from an EMBL/GenBank/DDBJ whole genome shotgun (WGS) entry which is preliminary data.</text>
</comment>
<reference evidence="2" key="1">
    <citation type="submission" date="2022-08" db="EMBL/GenBank/DDBJ databases">
        <title>The genomic sequence of strain Paenibacillus sp. SCIV0701.</title>
        <authorList>
            <person name="Zhao H."/>
        </authorList>
    </citation>
    <scope>NUCLEOTIDE SEQUENCE</scope>
    <source>
        <strain evidence="2">SCIV0701</strain>
    </source>
</reference>
<keyword evidence="1" id="KW-1133">Transmembrane helix</keyword>
<evidence type="ECO:0000313" key="3">
    <source>
        <dbReference type="Proteomes" id="UP001141950"/>
    </source>
</evidence>
<accession>A0A9X2MW99</accession>
<keyword evidence="1" id="KW-0472">Membrane</keyword>
<proteinExistence type="predicted"/>
<protein>
    <submittedName>
        <fullName evidence="2">Uncharacterized protein</fullName>
    </submittedName>
</protein>
<keyword evidence="3" id="KW-1185">Reference proteome</keyword>
<dbReference type="AlphaFoldDB" id="A0A9X2MW99"/>
<feature type="transmembrane region" description="Helical" evidence="1">
    <location>
        <begin position="20"/>
        <end position="45"/>
    </location>
</feature>
<keyword evidence="1" id="KW-0812">Transmembrane</keyword>
<name>A0A9X2MW99_9BACL</name>
<sequence>MSRRAESAANQASLWASKGFTRYFAFNLLSYFGSGLSVVALPFYIY</sequence>
<dbReference type="EMBL" id="JANIPJ010000028">
    <property type="protein sequence ID" value="MCR2807509.1"/>
    <property type="molecule type" value="Genomic_DNA"/>
</dbReference>
<dbReference type="RefSeq" id="WP_257452041.1">
    <property type="nucleotide sequence ID" value="NZ_JANIPJ010000028.1"/>
</dbReference>
<evidence type="ECO:0000256" key="1">
    <source>
        <dbReference type="SAM" id="Phobius"/>
    </source>
</evidence>
<dbReference type="Proteomes" id="UP001141950">
    <property type="component" value="Unassembled WGS sequence"/>
</dbReference>
<evidence type="ECO:0000313" key="2">
    <source>
        <dbReference type="EMBL" id="MCR2807509.1"/>
    </source>
</evidence>